<dbReference type="Proteomes" id="UP000811609">
    <property type="component" value="Chromosome 5"/>
</dbReference>
<reference evidence="1" key="1">
    <citation type="submission" date="2020-12" db="EMBL/GenBank/DDBJ databases">
        <title>WGS assembly of Carya illinoinensis cv. Pawnee.</title>
        <authorList>
            <person name="Platts A."/>
            <person name="Shu S."/>
            <person name="Wright S."/>
            <person name="Barry K."/>
            <person name="Edger P."/>
            <person name="Pires J.C."/>
            <person name="Schmutz J."/>
        </authorList>
    </citation>
    <scope>NUCLEOTIDE SEQUENCE</scope>
    <source>
        <tissue evidence="1">Leaf</tissue>
    </source>
</reference>
<name>A0A8T1QM98_CARIL</name>
<dbReference type="Pfam" id="PF07800">
    <property type="entry name" value="DUF1644"/>
    <property type="match status" value="1"/>
</dbReference>
<dbReference type="EMBL" id="CM031813">
    <property type="protein sequence ID" value="KAG6655597.1"/>
    <property type="molecule type" value="Genomic_DNA"/>
</dbReference>
<organism evidence="1 2">
    <name type="scientific">Carya illinoinensis</name>
    <name type="common">Pecan</name>
    <dbReference type="NCBI Taxonomy" id="32201"/>
    <lineage>
        <taxon>Eukaryota</taxon>
        <taxon>Viridiplantae</taxon>
        <taxon>Streptophyta</taxon>
        <taxon>Embryophyta</taxon>
        <taxon>Tracheophyta</taxon>
        <taxon>Spermatophyta</taxon>
        <taxon>Magnoliopsida</taxon>
        <taxon>eudicotyledons</taxon>
        <taxon>Gunneridae</taxon>
        <taxon>Pentapetalae</taxon>
        <taxon>rosids</taxon>
        <taxon>fabids</taxon>
        <taxon>Fagales</taxon>
        <taxon>Juglandaceae</taxon>
        <taxon>Carya</taxon>
    </lineage>
</organism>
<accession>A0A8T1QM98</accession>
<dbReference type="PANTHER" id="PTHR31197:SF21">
    <property type="entry name" value="C2H2-TYPE DOMAIN-CONTAINING PROTEIN"/>
    <property type="match status" value="1"/>
</dbReference>
<dbReference type="InterPro" id="IPR012866">
    <property type="entry name" value="DUF1644"/>
</dbReference>
<evidence type="ECO:0000313" key="2">
    <source>
        <dbReference type="Proteomes" id="UP000811609"/>
    </source>
</evidence>
<protein>
    <submittedName>
        <fullName evidence="1">Uncharacterized protein</fullName>
    </submittedName>
</protein>
<comment type="caution">
    <text evidence="1">The sequence shown here is derived from an EMBL/GenBank/DDBJ whole genome shotgun (WGS) entry which is preliminary data.</text>
</comment>
<dbReference type="PANTHER" id="PTHR31197">
    <property type="entry name" value="OS01G0612600 PROTEIN"/>
    <property type="match status" value="1"/>
</dbReference>
<keyword evidence="2" id="KW-1185">Reference proteome</keyword>
<dbReference type="AlphaFoldDB" id="A0A8T1QM98"/>
<gene>
    <name evidence="1" type="ORF">CIPAW_05G228200</name>
</gene>
<proteinExistence type="predicted"/>
<evidence type="ECO:0000313" key="1">
    <source>
        <dbReference type="EMBL" id="KAG6655597.1"/>
    </source>
</evidence>
<sequence length="344" mass="39381">MGKVSKVRRKTYSCHHQATLHPFPSCSRNHFTDVILKKSRSKASEKKDWKHATCSVCLEYPHNAVLLLCSSYDKGCRPYMCSTSHRYSNCLEQYKKAYTKITPVQSSQHSSGMMESSSSGLGHCNKKIEVSELLCPLCRGQVKGWTVVEPARKYLNAKKRACMQNDCSFVGSYKELRKHVRAKHPLACPRAVDPLLEEKWKRLECEREQNDVISTIISSTPGAMVLGDYVIEPNYGGSYSDYDSDLDDYSDDYSDDSFFPLASLNHGQNRGISSQSRYNRDREFVNYFGRRRATAFRSDASYGRSSMQQPYVDFLGRPRAAAFRSDPSYGRSFLVARSRRQWRH</sequence>